<keyword evidence="2" id="KW-0812">Transmembrane</keyword>
<dbReference type="EMBL" id="QLTR01000035">
    <property type="protein sequence ID" value="RAS57873.1"/>
    <property type="molecule type" value="Genomic_DNA"/>
</dbReference>
<dbReference type="Proteomes" id="UP000248729">
    <property type="component" value="Unassembled WGS sequence"/>
</dbReference>
<gene>
    <name evidence="3" type="ORF">DET48_13533</name>
</gene>
<feature type="coiled-coil region" evidence="1">
    <location>
        <begin position="58"/>
        <end position="146"/>
    </location>
</feature>
<keyword evidence="1" id="KW-0175">Coiled coil</keyword>
<accession>A0A329E277</accession>
<evidence type="ECO:0008006" key="5">
    <source>
        <dbReference type="Google" id="ProtNLM"/>
    </source>
</evidence>
<reference evidence="3 4" key="1">
    <citation type="submission" date="2018-06" db="EMBL/GenBank/DDBJ databases">
        <title>Freshwater and sediment microbial communities from various areas in North America, analyzing microbe dynamics in response to fracking.</title>
        <authorList>
            <person name="Lamendella R."/>
        </authorList>
    </citation>
    <scope>NUCLEOTIDE SEQUENCE [LARGE SCALE GENOMIC DNA]</scope>
    <source>
        <strain evidence="3 4">99A</strain>
    </source>
</reference>
<dbReference type="AlphaFoldDB" id="A0A329E277"/>
<evidence type="ECO:0000256" key="1">
    <source>
        <dbReference type="SAM" id="Coils"/>
    </source>
</evidence>
<evidence type="ECO:0000256" key="2">
    <source>
        <dbReference type="SAM" id="Phobius"/>
    </source>
</evidence>
<evidence type="ECO:0000313" key="4">
    <source>
        <dbReference type="Proteomes" id="UP000248729"/>
    </source>
</evidence>
<evidence type="ECO:0000313" key="3">
    <source>
        <dbReference type="EMBL" id="RAS57873.1"/>
    </source>
</evidence>
<feature type="transmembrane region" description="Helical" evidence="2">
    <location>
        <begin position="24"/>
        <end position="45"/>
    </location>
</feature>
<keyword evidence="2" id="KW-1133">Transmembrane helix</keyword>
<dbReference type="RefSeq" id="WP_112404620.1">
    <property type="nucleotide sequence ID" value="NZ_JBJKCE010000001.1"/>
</dbReference>
<keyword evidence="2" id="KW-0472">Membrane</keyword>
<protein>
    <recommendedName>
        <fullName evidence="5">Chromosome partitioning protein ParA</fullName>
    </recommendedName>
</protein>
<proteinExistence type="predicted"/>
<name>A0A329E277_VIBDI</name>
<sequence>MNQTDLDDDHDDVVVIEQRDKRGVVYIAVAAVLGLALGGLIGSTVTASKWEKTYQVLEAQYQKSLETKTEEAAVAEQNKTSAQEEFDMQLAAAMDEQEQKHQQAFANIESQLTELEKVNMSLEAQVAEQKAQLEQTAQQNAKLNRQSDMQTTMLERSRELFQQELKIKQEVETLQKERDELVPKLKTLKKECDVYLEGKSWDATSDSCDKQDAASSRISQIDQMLRIHQMDLEQIKALSEELGL</sequence>
<organism evidence="3 4">
    <name type="scientific">Vibrio diazotrophicus</name>
    <dbReference type="NCBI Taxonomy" id="685"/>
    <lineage>
        <taxon>Bacteria</taxon>
        <taxon>Pseudomonadati</taxon>
        <taxon>Pseudomonadota</taxon>
        <taxon>Gammaproteobacteria</taxon>
        <taxon>Vibrionales</taxon>
        <taxon>Vibrionaceae</taxon>
        <taxon>Vibrio</taxon>
    </lineage>
</organism>
<comment type="caution">
    <text evidence="3">The sequence shown here is derived from an EMBL/GenBank/DDBJ whole genome shotgun (WGS) entry which is preliminary data.</text>
</comment>